<evidence type="ECO:0000313" key="1">
    <source>
        <dbReference type="EMBL" id="RGS52935.1"/>
    </source>
</evidence>
<proteinExistence type="predicted"/>
<organism evidence="1 2">
    <name type="scientific">Bacteroides uniformis</name>
    <dbReference type="NCBI Taxonomy" id="820"/>
    <lineage>
        <taxon>Bacteria</taxon>
        <taxon>Pseudomonadati</taxon>
        <taxon>Bacteroidota</taxon>
        <taxon>Bacteroidia</taxon>
        <taxon>Bacteroidales</taxon>
        <taxon>Bacteroidaceae</taxon>
        <taxon>Bacteroides</taxon>
    </lineage>
</organism>
<dbReference type="RefSeq" id="WP_117879041.1">
    <property type="nucleotide sequence ID" value="NZ_QRVP01000016.1"/>
</dbReference>
<reference evidence="1 2" key="1">
    <citation type="submission" date="2018-08" db="EMBL/GenBank/DDBJ databases">
        <title>A genome reference for cultivated species of the human gut microbiota.</title>
        <authorList>
            <person name="Zou Y."/>
            <person name="Xue W."/>
            <person name="Luo G."/>
        </authorList>
    </citation>
    <scope>NUCLEOTIDE SEQUENCE [LARGE SCALE GENOMIC DNA]</scope>
    <source>
        <strain evidence="1 2">AF21-53</strain>
    </source>
</reference>
<dbReference type="EMBL" id="QRVP01000016">
    <property type="protein sequence ID" value="RGS52935.1"/>
    <property type="molecule type" value="Genomic_DNA"/>
</dbReference>
<name>A0A412JKQ7_BACUN</name>
<accession>A0A412JKQ7</accession>
<gene>
    <name evidence="1" type="ORF">DWX87_15340</name>
</gene>
<dbReference type="AlphaFoldDB" id="A0A412JKQ7"/>
<dbReference type="Proteomes" id="UP000285283">
    <property type="component" value="Unassembled WGS sequence"/>
</dbReference>
<sequence>MTVFTNKRILLFSPYGCTKHYGVAIKEELEKRGAHVDEYDERPSEKDYMKIIIRLLKKKVPQIFLRYIQDVIKENKTKDYDYILICRGEAFTPVAINFLRKAYPRAKVILYLWDVMRNCVMDDVLASCDKVMSFDPEDAKKHNIGFRPTFFVNDYLQVNEMSEFDYDLELICTLYHPRHKMIKQLRKNFASQGLKFYAYLYVPGLIRYIQESLFHFPFYSFKEINLKPISIRETVEVLNKTKCMLDVNPPYQVSLSTRAYEAIASRRKYITTNKHIMDYEFYDPNNILIIDIDNPVIPKKFIQTPFNSVSEEVLYKYSVAGLVDDLFNDV</sequence>
<comment type="caution">
    <text evidence="1">The sequence shown here is derived from an EMBL/GenBank/DDBJ whole genome shotgun (WGS) entry which is preliminary data.</text>
</comment>
<evidence type="ECO:0000313" key="2">
    <source>
        <dbReference type="Proteomes" id="UP000285283"/>
    </source>
</evidence>
<protein>
    <submittedName>
        <fullName evidence="1">LPS biosynthesis protein</fullName>
    </submittedName>
</protein>